<evidence type="ECO:0000313" key="3">
    <source>
        <dbReference type="Proteomes" id="UP000238655"/>
    </source>
</evidence>
<dbReference type="InterPro" id="IPR029060">
    <property type="entry name" value="PIN-like_dom_sf"/>
</dbReference>
<accession>A0A2S5E3Y8</accession>
<evidence type="ECO:0000313" key="2">
    <source>
        <dbReference type="EMBL" id="POZ86100.1"/>
    </source>
</evidence>
<proteinExistence type="predicted"/>
<reference evidence="2 3" key="1">
    <citation type="submission" date="2018-01" db="EMBL/GenBank/DDBJ databases">
        <title>Successful Treatment of Persistent Burkholderia cepacia Bacteremia with Ceftazidime-Avibactam.</title>
        <authorList>
            <person name="Tamma P."/>
            <person name="Fan Y."/>
            <person name="Bergman Y."/>
            <person name="Sick-Samuels A."/>
            <person name="Hsu A."/>
            <person name="Timp W."/>
            <person name="Simner P."/>
        </authorList>
    </citation>
    <scope>NUCLEOTIDE SEQUENCE [LARGE SCALE GENOMIC DNA]</scope>
    <source>
        <strain evidence="2 3">170816</strain>
    </source>
</reference>
<feature type="domain" description="PIN" evidence="1">
    <location>
        <begin position="3"/>
        <end position="114"/>
    </location>
</feature>
<evidence type="ECO:0000259" key="1">
    <source>
        <dbReference type="Pfam" id="PF01850"/>
    </source>
</evidence>
<dbReference type="SUPFAM" id="SSF88723">
    <property type="entry name" value="PIN domain-like"/>
    <property type="match status" value="1"/>
</dbReference>
<dbReference type="Pfam" id="PF01850">
    <property type="entry name" value="PIN"/>
    <property type="match status" value="1"/>
</dbReference>
<name>A0A2S5E3Y8_9BURK</name>
<dbReference type="EMBL" id="PQVP01000001">
    <property type="protein sequence ID" value="POZ86100.1"/>
    <property type="molecule type" value="Genomic_DNA"/>
</dbReference>
<protein>
    <submittedName>
        <fullName evidence="2">VapC toxin family PIN domain ribonuclease</fullName>
    </submittedName>
</protein>
<organism evidence="2 3">
    <name type="scientific">Burkholderia contaminans</name>
    <dbReference type="NCBI Taxonomy" id="488447"/>
    <lineage>
        <taxon>Bacteria</taxon>
        <taxon>Pseudomonadati</taxon>
        <taxon>Pseudomonadota</taxon>
        <taxon>Betaproteobacteria</taxon>
        <taxon>Burkholderiales</taxon>
        <taxon>Burkholderiaceae</taxon>
        <taxon>Burkholderia</taxon>
        <taxon>Burkholderia cepacia complex</taxon>
    </lineage>
</organism>
<dbReference type="InterPro" id="IPR002716">
    <property type="entry name" value="PIN_dom"/>
</dbReference>
<dbReference type="AlphaFoldDB" id="A0A2S5E3Y8"/>
<sequence>MNVLIDTSVWVDHFRNRNQTLLGLLALDAVLMHPMVLGELSCGTPPAPRLRTLNDLGLLQECNQASMQEVMAFVERERLYGMGCGLVDLTLLASTLITPGAHFWTLDRRLAALADRFAVEFRSTSV</sequence>
<dbReference type="RefSeq" id="WP_089463370.1">
    <property type="nucleotide sequence ID" value="NZ_CM009576.1"/>
</dbReference>
<dbReference type="Gene3D" id="3.40.50.1010">
    <property type="entry name" value="5'-nuclease"/>
    <property type="match status" value="1"/>
</dbReference>
<gene>
    <name evidence="2" type="ORF">C3743_06200</name>
</gene>
<dbReference type="Proteomes" id="UP000238655">
    <property type="component" value="Chromosome 2"/>
</dbReference>
<comment type="caution">
    <text evidence="2">The sequence shown here is derived from an EMBL/GenBank/DDBJ whole genome shotgun (WGS) entry which is preliminary data.</text>
</comment>